<dbReference type="OrthoDB" id="26384at2759"/>
<dbReference type="GO" id="GO:0035658">
    <property type="term" value="C:Mon1-Ccz1 complex"/>
    <property type="evidence" value="ECO:0007669"/>
    <property type="project" value="InterPro"/>
</dbReference>
<organism evidence="2 3">
    <name type="scientific">Oryctes borbonicus</name>
    <dbReference type="NCBI Taxonomy" id="1629725"/>
    <lineage>
        <taxon>Eukaryota</taxon>
        <taxon>Metazoa</taxon>
        <taxon>Ecdysozoa</taxon>
        <taxon>Arthropoda</taxon>
        <taxon>Hexapoda</taxon>
        <taxon>Insecta</taxon>
        <taxon>Pterygota</taxon>
        <taxon>Neoptera</taxon>
        <taxon>Endopterygota</taxon>
        <taxon>Coleoptera</taxon>
        <taxon>Polyphaga</taxon>
        <taxon>Scarabaeiformia</taxon>
        <taxon>Scarabaeidae</taxon>
        <taxon>Dynastinae</taxon>
        <taxon>Oryctes</taxon>
    </lineage>
</organism>
<dbReference type="EMBL" id="LJIG01016294">
    <property type="protein sequence ID" value="KRT81034.1"/>
    <property type="molecule type" value="Genomic_DNA"/>
</dbReference>
<dbReference type="PANTHER" id="PTHR12897">
    <property type="entry name" value="COLON CANCER-ASSOCIATED PROTEIN MIC1"/>
    <property type="match status" value="1"/>
</dbReference>
<gene>
    <name evidence="2" type="ORF">AMK59_5086</name>
</gene>
<name>A0A0T6B113_9SCAR</name>
<reference evidence="2 3" key="1">
    <citation type="submission" date="2015-09" db="EMBL/GenBank/DDBJ databases">
        <title>Draft genome of the scarab beetle Oryctes borbonicus.</title>
        <authorList>
            <person name="Meyer J.M."/>
            <person name="Markov G.V."/>
            <person name="Baskaran P."/>
            <person name="Herrmann M."/>
            <person name="Sommer R.J."/>
            <person name="Roedelsperger C."/>
        </authorList>
    </citation>
    <scope>NUCLEOTIDE SEQUENCE [LARGE SCALE GENOMIC DNA]</scope>
    <source>
        <strain evidence="2">OB123</strain>
        <tissue evidence="2">Whole animal</tissue>
    </source>
</reference>
<dbReference type="InterPro" id="IPR040371">
    <property type="entry name" value="RMC1"/>
</dbReference>
<protein>
    <recommendedName>
        <fullName evidence="1">Mic1 domain-containing protein</fullName>
    </recommendedName>
</protein>
<evidence type="ECO:0000313" key="2">
    <source>
        <dbReference type="EMBL" id="KRT81034.1"/>
    </source>
</evidence>
<dbReference type="InterPro" id="IPR009755">
    <property type="entry name" value="RMC1_C"/>
</dbReference>
<dbReference type="GO" id="GO:0010506">
    <property type="term" value="P:regulation of autophagy"/>
    <property type="evidence" value="ECO:0007669"/>
    <property type="project" value="InterPro"/>
</dbReference>
<dbReference type="Pfam" id="PF07035">
    <property type="entry name" value="RMC1_C"/>
    <property type="match status" value="1"/>
</dbReference>
<feature type="domain" description="Mic1" evidence="1">
    <location>
        <begin position="6"/>
        <end position="228"/>
    </location>
</feature>
<feature type="non-terminal residue" evidence="2">
    <location>
        <position position="1"/>
    </location>
</feature>
<proteinExistence type="predicted"/>
<dbReference type="GO" id="GO:0005765">
    <property type="term" value="C:lysosomal membrane"/>
    <property type="evidence" value="ECO:0007669"/>
    <property type="project" value="TreeGrafter"/>
</dbReference>
<accession>A0A0T6B113</accession>
<dbReference type="Proteomes" id="UP000051574">
    <property type="component" value="Unassembled WGS sequence"/>
</dbReference>
<evidence type="ECO:0000259" key="1">
    <source>
        <dbReference type="Pfam" id="PF07035"/>
    </source>
</evidence>
<comment type="caution">
    <text evidence="2">The sequence shown here is derived from an EMBL/GenBank/DDBJ whole genome shotgun (WGS) entry which is preliminary data.</text>
</comment>
<dbReference type="GO" id="GO:0031902">
    <property type="term" value="C:late endosome membrane"/>
    <property type="evidence" value="ECO:0007669"/>
    <property type="project" value="TreeGrafter"/>
</dbReference>
<evidence type="ECO:0000313" key="3">
    <source>
        <dbReference type="Proteomes" id="UP000051574"/>
    </source>
</evidence>
<sequence>QLALKRTGAKDVLLSLLLRNMKMEKPPLRKLQESFNHINAVYRNSINEELQMQIASPPDAPLPSRTYTAPVVLIDQNHMFHNVFQKLDSEEEMKKLEWVLVTYLTSLSGHGIAAQHNLNELLVTTLVRRSRFSALQQMLQYGVVSDSKPLACLLLSLGNMHPSATQLALDMLARLVATEEIQEILLSQNQLLAALKLGQDNINPRKFLEAAEEYKDPALFHSTLFHLKSNPHLANAFFKDERLAHYVQHYKTLYPQADSQQKNV</sequence>
<dbReference type="PANTHER" id="PTHR12897:SF4">
    <property type="entry name" value="REGULATOR OF MON1-CCZ1 COMPLEX"/>
    <property type="match status" value="1"/>
</dbReference>
<keyword evidence="3" id="KW-1185">Reference proteome</keyword>
<dbReference type="AlphaFoldDB" id="A0A0T6B113"/>